<dbReference type="AlphaFoldDB" id="A0A554JCE5"/>
<accession>A0A554JCE5</accession>
<evidence type="ECO:0000313" key="3">
    <source>
        <dbReference type="Proteomes" id="UP000319613"/>
    </source>
</evidence>
<name>A0A554JCE5_9BACT</name>
<protein>
    <submittedName>
        <fullName evidence="2">Uncharacterized protein</fullName>
    </submittedName>
</protein>
<comment type="caution">
    <text evidence="2">The sequence shown here is derived from an EMBL/GenBank/DDBJ whole genome shotgun (WGS) entry which is preliminary data.</text>
</comment>
<feature type="compositionally biased region" description="Polar residues" evidence="1">
    <location>
        <begin position="65"/>
        <end position="87"/>
    </location>
</feature>
<evidence type="ECO:0000256" key="1">
    <source>
        <dbReference type="SAM" id="MobiDB-lite"/>
    </source>
</evidence>
<proteinExistence type="predicted"/>
<evidence type="ECO:0000313" key="2">
    <source>
        <dbReference type="EMBL" id="TSC66035.1"/>
    </source>
</evidence>
<gene>
    <name evidence="2" type="ORF">G01um101477_241</name>
</gene>
<organism evidence="2 3">
    <name type="scientific">Candidatus Doudnabacteria bacterium Gr01-1014_77</name>
    <dbReference type="NCBI Taxonomy" id="2017133"/>
    <lineage>
        <taxon>Bacteria</taxon>
        <taxon>Candidatus Doudnaibacteriota</taxon>
    </lineage>
</organism>
<sequence>MKRAIFLILLLTIIVVAGIYFISKIKTKPKQQTVSEQFPSGEGVFPLLAASFPVDKKVDAVTQQPAASTVGVETNRTTEQPKGSGTTPVPAETKETPSMKACGVSGLRFSISVPVAWVCNLEERNGNALVFYLDSKEIGSIEVFLGTNQSYESLKQEVFASLENSLIIEKDLFGTKVFSFDNLKYAKSVAFVHSGNTYYFRNSLIDRSSEFVFKLF</sequence>
<dbReference type="Proteomes" id="UP000319613">
    <property type="component" value="Unassembled WGS sequence"/>
</dbReference>
<dbReference type="EMBL" id="VMFF01000017">
    <property type="protein sequence ID" value="TSC66035.1"/>
    <property type="molecule type" value="Genomic_DNA"/>
</dbReference>
<feature type="region of interest" description="Disordered" evidence="1">
    <location>
        <begin position="65"/>
        <end position="96"/>
    </location>
</feature>
<reference evidence="2 3" key="1">
    <citation type="submission" date="2017-07" db="EMBL/GenBank/DDBJ databases">
        <title>Mechanisms for carbon and nitrogen cycling indicate functional differentiation within the Candidate Phyla Radiation.</title>
        <authorList>
            <person name="Danczak R.E."/>
            <person name="Johnston M.D."/>
            <person name="Kenah C."/>
            <person name="Slattery M."/>
            <person name="Wrighton K.C."/>
            <person name="Wilkins M.J."/>
        </authorList>
    </citation>
    <scope>NUCLEOTIDE SEQUENCE [LARGE SCALE GENOMIC DNA]</scope>
    <source>
        <strain evidence="2">Gr01-1014_77</strain>
    </source>
</reference>